<dbReference type="Proteomes" id="UP001054821">
    <property type="component" value="Unassembled WGS sequence"/>
</dbReference>
<protein>
    <submittedName>
        <fullName evidence="1">Uncharacterized protein</fullName>
    </submittedName>
</protein>
<evidence type="ECO:0000313" key="1">
    <source>
        <dbReference type="EMBL" id="KAI5311167.1"/>
    </source>
</evidence>
<proteinExistence type="predicted"/>
<dbReference type="AlphaFoldDB" id="A0AAD4YGX1"/>
<accession>A0AAD4YGX1</accession>
<reference evidence="1 2" key="1">
    <citation type="journal article" date="2022" name="G3 (Bethesda)">
        <title>Whole-genome sequence and methylome profiling of the almond [Prunus dulcis (Mill.) D.A. Webb] cultivar 'Nonpareil'.</title>
        <authorList>
            <person name="D'Amico-Willman K.M."/>
            <person name="Ouma W.Z."/>
            <person name="Meulia T."/>
            <person name="Sideli G.M."/>
            <person name="Gradziel T.M."/>
            <person name="Fresnedo-Ramirez J."/>
        </authorList>
    </citation>
    <scope>NUCLEOTIDE SEQUENCE [LARGE SCALE GENOMIC DNA]</scope>
    <source>
        <strain evidence="1">Clone GOH B32 T37-40</strain>
    </source>
</reference>
<name>A0AAD4YGX1_PRUDU</name>
<dbReference type="EMBL" id="JAJFAZ020000083">
    <property type="protein sequence ID" value="KAI5311167.1"/>
    <property type="molecule type" value="Genomic_DNA"/>
</dbReference>
<organism evidence="1 2">
    <name type="scientific">Prunus dulcis</name>
    <name type="common">Almond</name>
    <name type="synonym">Amygdalus dulcis</name>
    <dbReference type="NCBI Taxonomy" id="3755"/>
    <lineage>
        <taxon>Eukaryota</taxon>
        <taxon>Viridiplantae</taxon>
        <taxon>Streptophyta</taxon>
        <taxon>Embryophyta</taxon>
        <taxon>Tracheophyta</taxon>
        <taxon>Spermatophyta</taxon>
        <taxon>Magnoliopsida</taxon>
        <taxon>eudicotyledons</taxon>
        <taxon>Gunneridae</taxon>
        <taxon>Pentapetalae</taxon>
        <taxon>rosids</taxon>
        <taxon>fabids</taxon>
        <taxon>Rosales</taxon>
        <taxon>Rosaceae</taxon>
        <taxon>Amygdaloideae</taxon>
        <taxon>Amygdaleae</taxon>
        <taxon>Prunus</taxon>
    </lineage>
</organism>
<sequence>MLLSYSTKKDFLASEVQLSRLSSLSQALWVDVAHLLSSLPQALRVEVGKVTLVEISDNVPVAQLPKGNHEPCFGFRPRGRYRVRGRLIRQTIMDWTKSWDSLGLARIGLSWIKY</sequence>
<gene>
    <name evidence="1" type="ORF">L3X38_045491</name>
</gene>
<evidence type="ECO:0000313" key="2">
    <source>
        <dbReference type="Proteomes" id="UP001054821"/>
    </source>
</evidence>
<comment type="caution">
    <text evidence="1">The sequence shown here is derived from an EMBL/GenBank/DDBJ whole genome shotgun (WGS) entry which is preliminary data.</text>
</comment>
<keyword evidence="2" id="KW-1185">Reference proteome</keyword>